<comment type="subcellular location">
    <subcellularLocation>
        <location evidence="5">Membrane</location>
        <topology evidence="5">Single-pass membrane protein</topology>
    </subcellularLocation>
</comment>
<name>A0A9Q0MQG4_9DIPT</name>
<sequence length="299" mass="33654">MASKNYPTFREVTRNVSLVFVGHHFSQGAIRPYVPNLIDIGGIQIKNKPDPLPPKISDFLANASDHGAILFSLGTNVNSADFASDKLSAILSVFSRLNQKVIWKWDGDRIPGNKSANVLMEKWVPQDDILAHPNLRLFISHCGLGGITEALFHGVPILGIPFIYDQHINANKIAEDGWSIHLPYDNITADSFSSAVNAMLYNRTYAIKVKELSKLYRDRPQTALETAIYWTEYVIRYRGAPHMQTPQVKMNFIQRNSLDVVAFLLLSIFFCSKAIKMLMSKVSPAKLIIILDHSADFYF</sequence>
<dbReference type="Pfam" id="PF00201">
    <property type="entry name" value="UDPGT"/>
    <property type="match status" value="1"/>
</dbReference>
<dbReference type="InterPro" id="IPR002213">
    <property type="entry name" value="UDP_glucos_trans"/>
</dbReference>
<gene>
    <name evidence="6" type="primary">UTG2_4</name>
    <name evidence="7" type="synonym">UTG2_17</name>
    <name evidence="7" type="ORF">Bhyg_08953</name>
    <name evidence="6" type="ORF">Bhyg_17122</name>
</gene>
<dbReference type="EMBL" id="WJQU01000792">
    <property type="protein sequence ID" value="KAJ6634253.1"/>
    <property type="molecule type" value="Genomic_DNA"/>
</dbReference>
<keyword evidence="3 4" id="KW-0808">Transferase</keyword>
<dbReference type="PROSITE" id="PS00375">
    <property type="entry name" value="UDPGT"/>
    <property type="match status" value="1"/>
</dbReference>
<dbReference type="AlphaFoldDB" id="A0A9Q0MQG4"/>
<keyword evidence="8" id="KW-1185">Reference proteome</keyword>
<keyword evidence="2 4" id="KW-0328">Glycosyltransferase</keyword>
<accession>A0A9Q0MQG4</accession>
<dbReference type="SUPFAM" id="SSF53756">
    <property type="entry name" value="UDP-Glycosyltransferase/glycogen phosphorylase"/>
    <property type="match status" value="1"/>
</dbReference>
<dbReference type="EMBL" id="WJQU01000002">
    <property type="protein sequence ID" value="KAJ6643988.1"/>
    <property type="molecule type" value="Genomic_DNA"/>
</dbReference>
<protein>
    <recommendedName>
        <fullName evidence="5">UDP-glucuronosyltransferase</fullName>
        <ecNumber evidence="5">2.4.1.17</ecNumber>
    </recommendedName>
</protein>
<comment type="catalytic activity">
    <reaction evidence="5">
        <text>glucuronate acceptor + UDP-alpha-D-glucuronate = acceptor beta-D-glucuronoside + UDP + H(+)</text>
        <dbReference type="Rhea" id="RHEA:21032"/>
        <dbReference type="ChEBI" id="CHEBI:15378"/>
        <dbReference type="ChEBI" id="CHEBI:58052"/>
        <dbReference type="ChEBI" id="CHEBI:58223"/>
        <dbReference type="ChEBI" id="CHEBI:132367"/>
        <dbReference type="ChEBI" id="CHEBI:132368"/>
        <dbReference type="EC" id="2.4.1.17"/>
    </reaction>
</comment>
<proteinExistence type="inferred from homology"/>
<evidence type="ECO:0000313" key="8">
    <source>
        <dbReference type="Proteomes" id="UP001151699"/>
    </source>
</evidence>
<evidence type="ECO:0000313" key="7">
    <source>
        <dbReference type="EMBL" id="KAJ6643988.1"/>
    </source>
</evidence>
<reference evidence="6" key="1">
    <citation type="submission" date="2022-07" db="EMBL/GenBank/DDBJ databases">
        <authorList>
            <person name="Trinca V."/>
            <person name="Uliana J.V.C."/>
            <person name="Torres T.T."/>
            <person name="Ward R.J."/>
            <person name="Monesi N."/>
        </authorList>
    </citation>
    <scope>NUCLEOTIDE SEQUENCE</scope>
    <source>
        <strain evidence="6">HSMRA1968</strain>
        <tissue evidence="6">Whole embryos</tissue>
    </source>
</reference>
<dbReference type="InterPro" id="IPR035595">
    <property type="entry name" value="UDP_glycos_trans_CS"/>
</dbReference>
<evidence type="ECO:0000313" key="6">
    <source>
        <dbReference type="EMBL" id="KAJ6634253.1"/>
    </source>
</evidence>
<dbReference type="Gene3D" id="3.40.50.2000">
    <property type="entry name" value="Glycogen Phosphorylase B"/>
    <property type="match status" value="1"/>
</dbReference>
<comment type="caution">
    <text evidence="6">The sequence shown here is derived from an EMBL/GenBank/DDBJ whole genome shotgun (WGS) entry which is preliminary data.</text>
</comment>
<evidence type="ECO:0000256" key="4">
    <source>
        <dbReference type="RuleBase" id="RU003718"/>
    </source>
</evidence>
<dbReference type="GO" id="GO:0015020">
    <property type="term" value="F:glucuronosyltransferase activity"/>
    <property type="evidence" value="ECO:0007669"/>
    <property type="project" value="UniProtKB-EC"/>
</dbReference>
<dbReference type="CDD" id="cd03784">
    <property type="entry name" value="GT1_Gtf-like"/>
    <property type="match status" value="1"/>
</dbReference>
<dbReference type="PANTHER" id="PTHR48043:SF159">
    <property type="entry name" value="EG:EG0003.4 PROTEIN-RELATED"/>
    <property type="match status" value="1"/>
</dbReference>
<evidence type="ECO:0000256" key="2">
    <source>
        <dbReference type="ARBA" id="ARBA00022676"/>
    </source>
</evidence>
<dbReference type="PANTHER" id="PTHR48043">
    <property type="entry name" value="EG:EG0003.4 PROTEIN-RELATED"/>
    <property type="match status" value="1"/>
</dbReference>
<dbReference type="OrthoDB" id="5835829at2759"/>
<evidence type="ECO:0000256" key="3">
    <source>
        <dbReference type="ARBA" id="ARBA00022679"/>
    </source>
</evidence>
<evidence type="ECO:0000256" key="1">
    <source>
        <dbReference type="ARBA" id="ARBA00009995"/>
    </source>
</evidence>
<dbReference type="InterPro" id="IPR050271">
    <property type="entry name" value="UDP-glycosyltransferase"/>
</dbReference>
<organism evidence="6 8">
    <name type="scientific">Pseudolycoriella hygida</name>
    <dbReference type="NCBI Taxonomy" id="35572"/>
    <lineage>
        <taxon>Eukaryota</taxon>
        <taxon>Metazoa</taxon>
        <taxon>Ecdysozoa</taxon>
        <taxon>Arthropoda</taxon>
        <taxon>Hexapoda</taxon>
        <taxon>Insecta</taxon>
        <taxon>Pterygota</taxon>
        <taxon>Neoptera</taxon>
        <taxon>Endopterygota</taxon>
        <taxon>Diptera</taxon>
        <taxon>Nematocera</taxon>
        <taxon>Sciaroidea</taxon>
        <taxon>Sciaridae</taxon>
        <taxon>Pseudolycoriella</taxon>
    </lineage>
</organism>
<comment type="similarity">
    <text evidence="1 4">Belongs to the UDP-glycosyltransferase family.</text>
</comment>
<dbReference type="Proteomes" id="UP001151699">
    <property type="component" value="Chromosome B"/>
</dbReference>
<dbReference type="EC" id="2.4.1.17" evidence="5"/>
<dbReference type="FunFam" id="3.40.50.2000:FF:000050">
    <property type="entry name" value="UDP-glucuronosyltransferase"/>
    <property type="match status" value="1"/>
</dbReference>
<evidence type="ECO:0000256" key="5">
    <source>
        <dbReference type="RuleBase" id="RU362059"/>
    </source>
</evidence>
<dbReference type="GO" id="GO:0016020">
    <property type="term" value="C:membrane"/>
    <property type="evidence" value="ECO:0007669"/>
    <property type="project" value="UniProtKB-SubCell"/>
</dbReference>